<name>A0AAE3M2C7_9BACT</name>
<dbReference type="AlphaFoldDB" id="A0AAE3M2C7"/>
<evidence type="ECO:0000313" key="2">
    <source>
        <dbReference type="EMBL" id="MCW3785849.1"/>
    </source>
</evidence>
<evidence type="ECO:0000313" key="3">
    <source>
        <dbReference type="Proteomes" id="UP001209229"/>
    </source>
</evidence>
<proteinExistence type="predicted"/>
<sequence>MRIIQLIIITLILGIIPLKAQKLGYINDSDGYTNLRIEPFENSNIISIITNGQEFRFYPNPNNDWWRVDYNFRTGYMHKSRIKDYNKVKVEISRFLKDFYLSDRDNAELSEGNNEKLFFLIQDYPLASLTAFCEQPQNIQSFLIAELESPIHDLIDLQLIYSRLISLKSPTSKLNKITDALKIAANNLGMNLITSLVFDYNIPDYNRPDKHPTISNKYFPSQLEGHLITFYLNHPKINTYAKMFYQGQFAVSDDTLTFGFLDSLLTSNIETKAFYLHVFNSVLEVADGALSESIGSECRAYLEKFPCDFIKIKNSILYAHNYQKWIDYAAYEYYFEEKPILTINESIDSIKSNIPSLCANQTEELENIRTKLIEYINNNK</sequence>
<dbReference type="Gene3D" id="2.30.30.40">
    <property type="entry name" value="SH3 Domains"/>
    <property type="match status" value="1"/>
</dbReference>
<dbReference type="Pfam" id="PF08239">
    <property type="entry name" value="SH3_3"/>
    <property type="match status" value="1"/>
</dbReference>
<dbReference type="Proteomes" id="UP001209229">
    <property type="component" value="Unassembled WGS sequence"/>
</dbReference>
<feature type="domain" description="SH3b" evidence="1">
    <location>
        <begin position="33"/>
        <end position="82"/>
    </location>
</feature>
<accession>A0AAE3M2C7</accession>
<dbReference type="InterPro" id="IPR003646">
    <property type="entry name" value="SH3-like_bac-type"/>
</dbReference>
<dbReference type="EMBL" id="JAPDPJ010000007">
    <property type="protein sequence ID" value="MCW3785849.1"/>
    <property type="molecule type" value="Genomic_DNA"/>
</dbReference>
<evidence type="ECO:0000259" key="1">
    <source>
        <dbReference type="Pfam" id="PF08239"/>
    </source>
</evidence>
<keyword evidence="3" id="KW-1185">Reference proteome</keyword>
<dbReference type="RefSeq" id="WP_301189421.1">
    <property type="nucleotide sequence ID" value="NZ_JAPDPJ010000007.1"/>
</dbReference>
<organism evidence="2 3">
    <name type="scientific">Plebeiibacterium sediminum</name>
    <dbReference type="NCBI Taxonomy" id="2992112"/>
    <lineage>
        <taxon>Bacteria</taxon>
        <taxon>Pseudomonadati</taxon>
        <taxon>Bacteroidota</taxon>
        <taxon>Bacteroidia</taxon>
        <taxon>Marinilabiliales</taxon>
        <taxon>Marinilabiliaceae</taxon>
        <taxon>Plebeiibacterium</taxon>
    </lineage>
</organism>
<protein>
    <submittedName>
        <fullName evidence="2">SH3 domain-containing protein</fullName>
    </submittedName>
</protein>
<reference evidence="2" key="1">
    <citation type="submission" date="2022-10" db="EMBL/GenBank/DDBJ databases">
        <authorList>
            <person name="Yu W.X."/>
        </authorList>
    </citation>
    <scope>NUCLEOTIDE SEQUENCE</scope>
    <source>
        <strain evidence="2">AAT</strain>
    </source>
</reference>
<comment type="caution">
    <text evidence="2">The sequence shown here is derived from an EMBL/GenBank/DDBJ whole genome shotgun (WGS) entry which is preliminary data.</text>
</comment>
<gene>
    <name evidence="2" type="ORF">OM075_05190</name>
</gene>